<feature type="compositionally biased region" description="Basic residues" evidence="1">
    <location>
        <begin position="259"/>
        <end position="281"/>
    </location>
</feature>
<reference evidence="2 3" key="1">
    <citation type="submission" date="2017-02" db="EMBL/GenBank/DDBJ databases">
        <authorList>
            <person name="Peterson S.W."/>
        </authorList>
    </citation>
    <scope>NUCLEOTIDE SEQUENCE [LARGE SCALE GENOMIC DNA]</scope>
    <source>
        <strain evidence="2 3">DSM 45154</strain>
    </source>
</reference>
<keyword evidence="3" id="KW-1185">Reference proteome</keyword>
<accession>A0A1T4T2T5</accession>
<feature type="compositionally biased region" description="Pro residues" evidence="1">
    <location>
        <begin position="186"/>
        <end position="198"/>
    </location>
</feature>
<feature type="compositionally biased region" description="Low complexity" evidence="1">
    <location>
        <begin position="164"/>
        <end position="185"/>
    </location>
</feature>
<gene>
    <name evidence="2" type="ORF">SAMN02745673_04384</name>
</gene>
<feature type="compositionally biased region" description="Basic residues" evidence="1">
    <location>
        <begin position="236"/>
        <end position="245"/>
    </location>
</feature>
<proteinExistence type="predicted"/>
<dbReference type="EMBL" id="FUWS01000013">
    <property type="protein sequence ID" value="SKA34773.1"/>
    <property type="molecule type" value="Genomic_DNA"/>
</dbReference>
<dbReference type="Proteomes" id="UP000190637">
    <property type="component" value="Unassembled WGS sequence"/>
</dbReference>
<feature type="compositionally biased region" description="Basic residues" evidence="1">
    <location>
        <begin position="199"/>
        <end position="219"/>
    </location>
</feature>
<name>A0A1T4T2T5_9ACTN</name>
<dbReference type="STRING" id="1122192.SAMN02745673_04384"/>
<feature type="compositionally biased region" description="Basic residues" evidence="1">
    <location>
        <begin position="48"/>
        <end position="58"/>
    </location>
</feature>
<protein>
    <submittedName>
        <fullName evidence="2">Uncharacterized protein</fullName>
    </submittedName>
</protein>
<sequence>MSASATRCRATRPGTWRPLPPTSGSVTTSRWDRSRLRRPTPGPPRVGGCRRRPTRFRYRPPATLPSRGSPPCHHGRNAAPADPTTPGRVGVRRPGRGSRDGHRNRARGRPNRRPLPPVRDRPWFPRRLRFRRLFRSGLRPRLRFRRLSRNGLPPRLRWPGNHGRPFPSRRTTSPSPSRCPRWTRTFPPPPRTHPLPPLRPHRSRTPRCHGRGRGTRRGRMPLPTVSRSRPRVAGPLRRRPRRRPGLRGPRPDHASPSRLLRRPTGRHPPHRTRRGRPLPPE</sequence>
<feature type="region of interest" description="Disordered" evidence="1">
    <location>
        <begin position="150"/>
        <end position="281"/>
    </location>
</feature>
<evidence type="ECO:0000256" key="1">
    <source>
        <dbReference type="SAM" id="MobiDB-lite"/>
    </source>
</evidence>
<evidence type="ECO:0000313" key="2">
    <source>
        <dbReference type="EMBL" id="SKA34773.1"/>
    </source>
</evidence>
<evidence type="ECO:0000313" key="3">
    <source>
        <dbReference type="Proteomes" id="UP000190637"/>
    </source>
</evidence>
<organism evidence="2 3">
    <name type="scientific">Marinactinospora thermotolerans DSM 45154</name>
    <dbReference type="NCBI Taxonomy" id="1122192"/>
    <lineage>
        <taxon>Bacteria</taxon>
        <taxon>Bacillati</taxon>
        <taxon>Actinomycetota</taxon>
        <taxon>Actinomycetes</taxon>
        <taxon>Streptosporangiales</taxon>
        <taxon>Nocardiopsidaceae</taxon>
        <taxon>Marinactinospora</taxon>
    </lineage>
</organism>
<dbReference type="AlphaFoldDB" id="A0A1T4T2T5"/>
<feature type="region of interest" description="Disordered" evidence="1">
    <location>
        <begin position="1"/>
        <end position="122"/>
    </location>
</feature>